<dbReference type="PROSITE" id="PS50234">
    <property type="entry name" value="VWFA"/>
    <property type="match status" value="1"/>
</dbReference>
<evidence type="ECO:0000256" key="5">
    <source>
        <dbReference type="SAM" id="Phobius"/>
    </source>
</evidence>
<evidence type="ECO:0000256" key="3">
    <source>
        <dbReference type="ARBA" id="ARBA00022989"/>
    </source>
</evidence>
<evidence type="ECO:0000313" key="8">
    <source>
        <dbReference type="Proteomes" id="UP000015993"/>
    </source>
</evidence>
<dbReference type="Pfam" id="PF13519">
    <property type="entry name" value="VWA_2"/>
    <property type="match status" value="1"/>
</dbReference>
<dbReference type="HOGENOM" id="CLU_024570_1_0_10"/>
<evidence type="ECO:0000256" key="4">
    <source>
        <dbReference type="ARBA" id="ARBA00023136"/>
    </source>
</evidence>
<feature type="transmembrane region" description="Helical" evidence="5">
    <location>
        <begin position="12"/>
        <end position="31"/>
    </location>
</feature>
<dbReference type="SMART" id="SM00327">
    <property type="entry name" value="VWA"/>
    <property type="match status" value="1"/>
</dbReference>
<keyword evidence="2 5" id="KW-0812">Transmembrane</keyword>
<accession>G5GDQ2</accession>
<sequence>MFHFANPEYLYGLIAVPLLVLLYIYTSFQRVKKEQRWGSRRMLKSLVPGISVWRPLTKFALLLSALALCLVMLARPQMGARQVTKEKSGIEVAFMLDISNSMLSEDVQPNRLERAKLLVSTMIERMQNDKVSLGVFAGEAYPQLPITTDYASAKVFLNAISTDMVTSQGTNIGAAIRLADKSFTDAKNVGKAIILITDGEDHEGGAVEAAQEVAKEGRKLFVLGVGSTDGTQIPTPEGPLQDENGHPVITRLNEEMCKELSKAGKGLYFHIDNTSNAQTQLQHELDQMQHAPLKDTETAYNEQFQAIGLIVLLLLIMDFFMFETQNPWIDRLHIFRKK</sequence>
<gene>
    <name evidence="7" type="ORF">HMPREF9332_01703</name>
</gene>
<evidence type="ECO:0000256" key="2">
    <source>
        <dbReference type="ARBA" id="ARBA00022692"/>
    </source>
</evidence>
<dbReference type="PANTHER" id="PTHR22550:SF5">
    <property type="entry name" value="LEUCINE ZIPPER PROTEIN 4"/>
    <property type="match status" value="1"/>
</dbReference>
<dbReference type="Pfam" id="PF07584">
    <property type="entry name" value="BatA"/>
    <property type="match status" value="1"/>
</dbReference>
<dbReference type="eggNOG" id="COG2304">
    <property type="taxonomic scope" value="Bacteria"/>
</dbReference>
<feature type="domain" description="VWFA" evidence="6">
    <location>
        <begin position="91"/>
        <end position="288"/>
    </location>
</feature>
<protein>
    <recommendedName>
        <fullName evidence="6">VWFA domain-containing protein</fullName>
    </recommendedName>
</protein>
<feature type="transmembrane region" description="Helical" evidence="5">
    <location>
        <begin position="52"/>
        <end position="74"/>
    </location>
</feature>
<keyword evidence="3 5" id="KW-1133">Transmembrane helix</keyword>
<name>G5GDQ2_9BACT</name>
<dbReference type="RefSeq" id="WP_009348236.1">
    <property type="nucleotide sequence ID" value="NZ_JH376833.1"/>
</dbReference>
<dbReference type="OrthoDB" id="6206554at2"/>
<keyword evidence="8" id="KW-1185">Reference proteome</keyword>
<dbReference type="STRING" id="679199.HMPREF9332_01703"/>
<dbReference type="AlphaFoldDB" id="G5GDQ2"/>
<dbReference type="PATRIC" id="fig|679199.3.peg.1900"/>
<dbReference type="InterPro" id="IPR002035">
    <property type="entry name" value="VWF_A"/>
</dbReference>
<evidence type="ECO:0000259" key="6">
    <source>
        <dbReference type="PROSITE" id="PS50234"/>
    </source>
</evidence>
<dbReference type="InterPro" id="IPR024163">
    <property type="entry name" value="Aerotolerance_reg_N"/>
</dbReference>
<dbReference type="EMBL" id="ACZK01000030">
    <property type="protein sequence ID" value="EHG21596.1"/>
    <property type="molecule type" value="Genomic_DNA"/>
</dbReference>
<dbReference type="Gene3D" id="3.40.50.410">
    <property type="entry name" value="von Willebrand factor, type A domain"/>
    <property type="match status" value="1"/>
</dbReference>
<keyword evidence="1" id="KW-1003">Cell membrane</keyword>
<organism evidence="7 8">
    <name type="scientific">Alloprevotella rava F0323</name>
    <dbReference type="NCBI Taxonomy" id="679199"/>
    <lineage>
        <taxon>Bacteria</taxon>
        <taxon>Pseudomonadati</taxon>
        <taxon>Bacteroidota</taxon>
        <taxon>Bacteroidia</taxon>
        <taxon>Bacteroidales</taxon>
        <taxon>Prevotellaceae</taxon>
        <taxon>Alloprevotella</taxon>
    </lineage>
</organism>
<reference evidence="7 8" key="1">
    <citation type="submission" date="2011-08" db="EMBL/GenBank/DDBJ databases">
        <title>The Genome Sequence of Prevotella sp. oral taxon 302 str. F0323.</title>
        <authorList>
            <consortium name="The Broad Institute Genome Sequencing Platform"/>
            <person name="Earl A."/>
            <person name="Ward D."/>
            <person name="Feldgarden M."/>
            <person name="Gevers D."/>
            <person name="Izard J."/>
            <person name="Blanton J.M."/>
            <person name="Baranova O.V."/>
            <person name="Tanner A.C."/>
            <person name="Dewhirst F.E."/>
            <person name="Young S.K."/>
            <person name="Zeng Q."/>
            <person name="Gargeya S."/>
            <person name="Fitzgerald M."/>
            <person name="Haas B."/>
            <person name="Abouelleil A."/>
            <person name="Alvarado L."/>
            <person name="Arachchi H.M."/>
            <person name="Berlin A."/>
            <person name="Brown A."/>
            <person name="Chapman S.B."/>
            <person name="Chen Z."/>
            <person name="Dunbar C."/>
            <person name="Freedman E."/>
            <person name="Gearin G."/>
            <person name="Gellesch M."/>
            <person name="Goldberg J."/>
            <person name="Griggs A."/>
            <person name="Gujja S."/>
            <person name="Heiman D."/>
            <person name="Howarth C."/>
            <person name="Larson L."/>
            <person name="Lui A."/>
            <person name="MacDonald P.J.P."/>
            <person name="Montmayeur A."/>
            <person name="Murphy C."/>
            <person name="Neiman D."/>
            <person name="Pearson M."/>
            <person name="Priest M."/>
            <person name="Roberts A."/>
            <person name="Saif S."/>
            <person name="Shea T."/>
            <person name="Shenoy N."/>
            <person name="Sisk P."/>
            <person name="Stolte C."/>
            <person name="Sykes S."/>
            <person name="Wortman J."/>
            <person name="Nusbaum C."/>
            <person name="Birren B."/>
        </authorList>
    </citation>
    <scope>NUCLEOTIDE SEQUENCE [LARGE SCALE GENOMIC DNA]</scope>
    <source>
        <strain evidence="7 8">F0323</strain>
    </source>
</reference>
<proteinExistence type="predicted"/>
<dbReference type="SUPFAM" id="SSF53300">
    <property type="entry name" value="vWA-like"/>
    <property type="match status" value="1"/>
</dbReference>
<dbReference type="InterPro" id="IPR050768">
    <property type="entry name" value="UPF0353/GerABKA_families"/>
</dbReference>
<dbReference type="Proteomes" id="UP000015993">
    <property type="component" value="Unassembled WGS sequence"/>
</dbReference>
<evidence type="ECO:0000256" key="1">
    <source>
        <dbReference type="ARBA" id="ARBA00022475"/>
    </source>
</evidence>
<dbReference type="PANTHER" id="PTHR22550">
    <property type="entry name" value="SPORE GERMINATION PROTEIN"/>
    <property type="match status" value="1"/>
</dbReference>
<evidence type="ECO:0000313" key="7">
    <source>
        <dbReference type="EMBL" id="EHG21596.1"/>
    </source>
</evidence>
<comment type="caution">
    <text evidence="7">The sequence shown here is derived from an EMBL/GenBank/DDBJ whole genome shotgun (WGS) entry which is preliminary data.</text>
</comment>
<dbReference type="InterPro" id="IPR036465">
    <property type="entry name" value="vWFA_dom_sf"/>
</dbReference>
<keyword evidence="4 5" id="KW-0472">Membrane</keyword>